<dbReference type="Gene3D" id="3.40.50.2020">
    <property type="match status" value="1"/>
</dbReference>
<reference evidence="4" key="1">
    <citation type="submission" date="2017-09" db="EMBL/GenBank/DDBJ databases">
        <title>Depth-based differentiation of microbial function through sediment-hosted aquifers and enrichment of novel symbionts in the deep terrestrial subsurface.</title>
        <authorList>
            <person name="Probst A.J."/>
            <person name="Ladd B."/>
            <person name="Jarett J.K."/>
            <person name="Geller-Mcgrath D.E."/>
            <person name="Sieber C.M.K."/>
            <person name="Emerson J.B."/>
            <person name="Anantharaman K."/>
            <person name="Thomas B.C."/>
            <person name="Malmstrom R."/>
            <person name="Stieglmeier M."/>
            <person name="Klingl A."/>
            <person name="Woyke T."/>
            <person name="Ryan C.M."/>
            <person name="Banfield J.F."/>
        </authorList>
    </citation>
    <scope>NUCLEOTIDE SEQUENCE [LARGE SCALE GENOMIC DNA]</scope>
</reference>
<dbReference type="SUPFAM" id="SSF53271">
    <property type="entry name" value="PRTase-like"/>
    <property type="match status" value="1"/>
</dbReference>
<dbReference type="InterPro" id="IPR000836">
    <property type="entry name" value="PRTase_dom"/>
</dbReference>
<protein>
    <recommendedName>
        <fullName evidence="2">Phosphoribosyltransferase domain-containing protein</fullName>
    </recommendedName>
</protein>
<comment type="similarity">
    <text evidence="1">Belongs to the ComF/GntX family.</text>
</comment>
<proteinExistence type="inferred from homology"/>
<accession>A0A2H0UFJ4</accession>
<dbReference type="EMBL" id="PFBH01000014">
    <property type="protein sequence ID" value="PIR85194.1"/>
    <property type="molecule type" value="Genomic_DNA"/>
</dbReference>
<comment type="caution">
    <text evidence="3">The sequence shown here is derived from an EMBL/GenBank/DDBJ whole genome shotgun (WGS) entry which is preliminary data.</text>
</comment>
<dbReference type="Proteomes" id="UP000229315">
    <property type="component" value="Unassembled WGS sequence"/>
</dbReference>
<sequence length="218" mass="24880">MHAPTLVSSIIDFFFPPPKDVVRIRAITIDTVREKLIVRAKPLPWIFVGFSYRDQDIQSLIRANKFYGTKKASQILGLCMSDMVLNALEERALDLEWRRPLLVPIPSSAKRKRKRGYNQVERIVEYALPFIETSVRYTPNVLKRKERPSQLRTEKKKRVENVSRAFFVTNDEAQRQLVSGECCIVVDDVSETGATLKDARRALLEAGAKEVIGIALAH</sequence>
<dbReference type="PANTHER" id="PTHR47505:SF1">
    <property type="entry name" value="DNA UTILIZATION PROTEIN YHGH"/>
    <property type="match status" value="1"/>
</dbReference>
<dbReference type="CDD" id="cd06223">
    <property type="entry name" value="PRTases_typeI"/>
    <property type="match status" value="1"/>
</dbReference>
<dbReference type="PANTHER" id="PTHR47505">
    <property type="entry name" value="DNA UTILIZATION PROTEIN YHGH"/>
    <property type="match status" value="1"/>
</dbReference>
<evidence type="ECO:0000313" key="4">
    <source>
        <dbReference type="Proteomes" id="UP000229315"/>
    </source>
</evidence>
<evidence type="ECO:0000313" key="3">
    <source>
        <dbReference type="EMBL" id="PIR85194.1"/>
    </source>
</evidence>
<organism evidence="3 4">
    <name type="scientific">Candidatus Kaiserbacteria bacterium CG10_big_fil_rev_8_21_14_0_10_45_20</name>
    <dbReference type="NCBI Taxonomy" id="1974607"/>
    <lineage>
        <taxon>Bacteria</taxon>
        <taxon>Candidatus Kaiseribacteriota</taxon>
    </lineage>
</organism>
<dbReference type="InterPro" id="IPR029057">
    <property type="entry name" value="PRTase-like"/>
</dbReference>
<gene>
    <name evidence="3" type="ORF">COU15_02190</name>
</gene>
<name>A0A2H0UFJ4_9BACT</name>
<dbReference type="Pfam" id="PF00156">
    <property type="entry name" value="Pribosyltran"/>
    <property type="match status" value="1"/>
</dbReference>
<evidence type="ECO:0000259" key="2">
    <source>
        <dbReference type="Pfam" id="PF00156"/>
    </source>
</evidence>
<feature type="domain" description="Phosphoribosyltransferase" evidence="2">
    <location>
        <begin position="152"/>
        <end position="215"/>
    </location>
</feature>
<dbReference type="InterPro" id="IPR051910">
    <property type="entry name" value="ComF/GntX_DNA_util-trans"/>
</dbReference>
<dbReference type="AlphaFoldDB" id="A0A2H0UFJ4"/>
<evidence type="ECO:0000256" key="1">
    <source>
        <dbReference type="ARBA" id="ARBA00008007"/>
    </source>
</evidence>